<keyword evidence="3" id="KW-1185">Reference proteome</keyword>
<protein>
    <submittedName>
        <fullName evidence="2">Uncharacterized protein</fullName>
    </submittedName>
</protein>
<sequence>MEDLSREFDGEPVKASPTYENAPPKRPEKLLLSENSETPLTGQPKQSYSRALSNSEARGSTTALANSSSEDAAHQAYQGILSPRLVRSRDDLDTSLSQQSKKRGVDEEVQQEMELLRAQLREANSRAEQAERAAEELARQLKLRTNKVTVKVSDNAADEITALKAENKGLKAELDEARSHIFSLQPYRKDLTPKEVGQDFDDLVNGITDWATNLMDPILDDDDRINGVLEAAKKRPADVQKLRRYLHSQADLVYGCMFPETDVDILIAITLRWLQDHVFQKILFGVTPDAVETISFVEGSMQTNVEPKRDLFALRTWRAETLNALICSPDYQRARQGRIRELTIEVASLFKVFHRDKDWNKHCLSCQESIIKPAVRLHEKLMTSTHHFYMDLDSYILWNSRQELEPSPKFMQDLPRLRCENILQNRKPFDVAKLDPPPSKQQLHRELLGVATIAPALYMRQVGKGDVIKEPAVVRMQQVLVAWGPEDRREKFLADGDRTLLHRLCFSRRGREERAQEEGFEVAEWKS</sequence>
<dbReference type="Proteomes" id="UP001303647">
    <property type="component" value="Unassembled WGS sequence"/>
</dbReference>
<name>A0AAN7HFY3_9PEZI</name>
<proteinExistence type="predicted"/>
<dbReference type="AlphaFoldDB" id="A0AAN7HFY3"/>
<feature type="compositionally biased region" description="Basic and acidic residues" evidence="1">
    <location>
        <begin position="1"/>
        <end position="12"/>
    </location>
</feature>
<evidence type="ECO:0000256" key="1">
    <source>
        <dbReference type="SAM" id="MobiDB-lite"/>
    </source>
</evidence>
<feature type="region of interest" description="Disordered" evidence="1">
    <location>
        <begin position="1"/>
        <end position="108"/>
    </location>
</feature>
<accession>A0AAN7HFY3</accession>
<gene>
    <name evidence="2" type="ORF">C7999DRAFT_44380</name>
</gene>
<evidence type="ECO:0000313" key="2">
    <source>
        <dbReference type="EMBL" id="KAK4243887.1"/>
    </source>
</evidence>
<reference evidence="2" key="1">
    <citation type="journal article" date="2023" name="Mol. Phylogenet. Evol.">
        <title>Genome-scale phylogeny and comparative genomics of the fungal order Sordariales.</title>
        <authorList>
            <person name="Hensen N."/>
            <person name="Bonometti L."/>
            <person name="Westerberg I."/>
            <person name="Brannstrom I.O."/>
            <person name="Guillou S."/>
            <person name="Cros-Aarteil S."/>
            <person name="Calhoun S."/>
            <person name="Haridas S."/>
            <person name="Kuo A."/>
            <person name="Mondo S."/>
            <person name="Pangilinan J."/>
            <person name="Riley R."/>
            <person name="LaButti K."/>
            <person name="Andreopoulos B."/>
            <person name="Lipzen A."/>
            <person name="Chen C."/>
            <person name="Yan M."/>
            <person name="Daum C."/>
            <person name="Ng V."/>
            <person name="Clum A."/>
            <person name="Steindorff A."/>
            <person name="Ohm R.A."/>
            <person name="Martin F."/>
            <person name="Silar P."/>
            <person name="Natvig D.O."/>
            <person name="Lalanne C."/>
            <person name="Gautier V."/>
            <person name="Ament-Velasquez S.L."/>
            <person name="Kruys A."/>
            <person name="Hutchinson M.I."/>
            <person name="Powell A.J."/>
            <person name="Barry K."/>
            <person name="Miller A.N."/>
            <person name="Grigoriev I.V."/>
            <person name="Debuchy R."/>
            <person name="Gladieux P."/>
            <person name="Hiltunen Thoren M."/>
            <person name="Johannesson H."/>
        </authorList>
    </citation>
    <scope>NUCLEOTIDE SEQUENCE</scope>
    <source>
        <strain evidence="2">CBS 359.72</strain>
    </source>
</reference>
<feature type="compositionally biased region" description="Polar residues" evidence="1">
    <location>
        <begin position="33"/>
        <end position="70"/>
    </location>
</feature>
<dbReference type="EMBL" id="MU857773">
    <property type="protein sequence ID" value="KAK4243887.1"/>
    <property type="molecule type" value="Genomic_DNA"/>
</dbReference>
<comment type="caution">
    <text evidence="2">The sequence shown here is derived from an EMBL/GenBank/DDBJ whole genome shotgun (WGS) entry which is preliminary data.</text>
</comment>
<reference evidence="2" key="2">
    <citation type="submission" date="2023-05" db="EMBL/GenBank/DDBJ databases">
        <authorList>
            <consortium name="Lawrence Berkeley National Laboratory"/>
            <person name="Steindorff A."/>
            <person name="Hensen N."/>
            <person name="Bonometti L."/>
            <person name="Westerberg I."/>
            <person name="Brannstrom I.O."/>
            <person name="Guillou S."/>
            <person name="Cros-Aarteil S."/>
            <person name="Calhoun S."/>
            <person name="Haridas S."/>
            <person name="Kuo A."/>
            <person name="Mondo S."/>
            <person name="Pangilinan J."/>
            <person name="Riley R."/>
            <person name="Labutti K."/>
            <person name="Andreopoulos B."/>
            <person name="Lipzen A."/>
            <person name="Chen C."/>
            <person name="Yanf M."/>
            <person name="Daum C."/>
            <person name="Ng V."/>
            <person name="Clum A."/>
            <person name="Ohm R."/>
            <person name="Martin F."/>
            <person name="Silar P."/>
            <person name="Natvig D."/>
            <person name="Lalanne C."/>
            <person name="Gautier V."/>
            <person name="Ament-Velasquez S.L."/>
            <person name="Kruys A."/>
            <person name="Hutchinson M.I."/>
            <person name="Powell A.J."/>
            <person name="Barry K."/>
            <person name="Miller A.N."/>
            <person name="Grigoriev I.V."/>
            <person name="Debuchy R."/>
            <person name="Gladieux P."/>
            <person name="Thoren M.H."/>
            <person name="Johannesson H."/>
        </authorList>
    </citation>
    <scope>NUCLEOTIDE SEQUENCE</scope>
    <source>
        <strain evidence="2">CBS 359.72</strain>
    </source>
</reference>
<organism evidence="2 3">
    <name type="scientific">Corynascus novoguineensis</name>
    <dbReference type="NCBI Taxonomy" id="1126955"/>
    <lineage>
        <taxon>Eukaryota</taxon>
        <taxon>Fungi</taxon>
        <taxon>Dikarya</taxon>
        <taxon>Ascomycota</taxon>
        <taxon>Pezizomycotina</taxon>
        <taxon>Sordariomycetes</taxon>
        <taxon>Sordariomycetidae</taxon>
        <taxon>Sordariales</taxon>
        <taxon>Chaetomiaceae</taxon>
        <taxon>Corynascus</taxon>
    </lineage>
</organism>
<evidence type="ECO:0000313" key="3">
    <source>
        <dbReference type="Proteomes" id="UP001303647"/>
    </source>
</evidence>